<evidence type="ECO:0000256" key="3">
    <source>
        <dbReference type="ARBA" id="ARBA00005300"/>
    </source>
</evidence>
<feature type="domain" description="RNase H type-1" evidence="11">
    <location>
        <begin position="238"/>
        <end position="388"/>
    </location>
</feature>
<evidence type="ECO:0000256" key="2">
    <source>
        <dbReference type="ARBA" id="ARBA00001946"/>
    </source>
</evidence>
<feature type="compositionally biased region" description="Basic and acidic residues" evidence="10">
    <location>
        <begin position="152"/>
        <end position="162"/>
    </location>
</feature>
<dbReference type="GO" id="GO:0004523">
    <property type="term" value="F:RNA-DNA hybrid ribonuclease activity"/>
    <property type="evidence" value="ECO:0007669"/>
    <property type="project" value="UniProtKB-EC"/>
</dbReference>
<evidence type="ECO:0000256" key="7">
    <source>
        <dbReference type="ARBA" id="ARBA00022759"/>
    </source>
</evidence>
<dbReference type="FunFam" id="3.30.420.10:FF:000090">
    <property type="entry name" value="Ribonuclease H"/>
    <property type="match status" value="1"/>
</dbReference>
<evidence type="ECO:0000313" key="12">
    <source>
        <dbReference type="EMBL" id="KAH0542606.1"/>
    </source>
</evidence>
<evidence type="ECO:0000256" key="9">
    <source>
        <dbReference type="ARBA" id="ARBA00022842"/>
    </source>
</evidence>
<keyword evidence="8" id="KW-0378">Hydrolase</keyword>
<dbReference type="FunFam" id="3.40.970.10:FF:000001">
    <property type="entry name" value="Ribonuclease H1"/>
    <property type="match status" value="2"/>
</dbReference>
<dbReference type="PANTHER" id="PTHR10642:SF26">
    <property type="entry name" value="RIBONUCLEASE H1"/>
    <property type="match status" value="1"/>
</dbReference>
<keyword evidence="6" id="KW-0479">Metal-binding</keyword>
<name>A0A9P8I3I4_9PEZI</name>
<evidence type="ECO:0000256" key="6">
    <source>
        <dbReference type="ARBA" id="ARBA00022723"/>
    </source>
</evidence>
<organism evidence="12 13">
    <name type="scientific">Glutinoglossum americanum</name>
    <dbReference type="NCBI Taxonomy" id="1670608"/>
    <lineage>
        <taxon>Eukaryota</taxon>
        <taxon>Fungi</taxon>
        <taxon>Dikarya</taxon>
        <taxon>Ascomycota</taxon>
        <taxon>Pezizomycotina</taxon>
        <taxon>Geoglossomycetes</taxon>
        <taxon>Geoglossales</taxon>
        <taxon>Geoglossaceae</taxon>
        <taxon>Glutinoglossum</taxon>
    </lineage>
</organism>
<comment type="cofactor">
    <cofactor evidence="2">
        <name>Mg(2+)</name>
        <dbReference type="ChEBI" id="CHEBI:18420"/>
    </cofactor>
</comment>
<dbReference type="EC" id="3.1.26.4" evidence="4"/>
<dbReference type="EMBL" id="JAGHQL010000050">
    <property type="protein sequence ID" value="KAH0542606.1"/>
    <property type="molecule type" value="Genomic_DNA"/>
</dbReference>
<dbReference type="Proteomes" id="UP000698800">
    <property type="component" value="Unassembled WGS sequence"/>
</dbReference>
<gene>
    <name evidence="12" type="ORF">FGG08_003014</name>
</gene>
<evidence type="ECO:0000256" key="10">
    <source>
        <dbReference type="SAM" id="MobiDB-lite"/>
    </source>
</evidence>
<dbReference type="InterPro" id="IPR037056">
    <property type="entry name" value="RNase_H1_N_sf"/>
</dbReference>
<dbReference type="PROSITE" id="PS50879">
    <property type="entry name" value="RNASE_H_1"/>
    <property type="match status" value="1"/>
</dbReference>
<dbReference type="Gene3D" id="3.30.420.10">
    <property type="entry name" value="Ribonuclease H-like superfamily/Ribonuclease H"/>
    <property type="match status" value="1"/>
</dbReference>
<feature type="region of interest" description="Disordered" evidence="10">
    <location>
        <begin position="142"/>
        <end position="225"/>
    </location>
</feature>
<dbReference type="InterPro" id="IPR036397">
    <property type="entry name" value="RNaseH_sf"/>
</dbReference>
<dbReference type="PANTHER" id="PTHR10642">
    <property type="entry name" value="RIBONUCLEASE H1"/>
    <property type="match status" value="1"/>
</dbReference>
<evidence type="ECO:0000313" key="13">
    <source>
        <dbReference type="Proteomes" id="UP000698800"/>
    </source>
</evidence>
<dbReference type="GO" id="GO:0046872">
    <property type="term" value="F:metal ion binding"/>
    <property type="evidence" value="ECO:0007669"/>
    <property type="project" value="UniProtKB-KW"/>
</dbReference>
<dbReference type="InterPro" id="IPR012337">
    <property type="entry name" value="RNaseH-like_sf"/>
</dbReference>
<dbReference type="InterPro" id="IPR002156">
    <property type="entry name" value="RNaseH_domain"/>
</dbReference>
<protein>
    <recommendedName>
        <fullName evidence="4">ribonuclease H</fullName>
        <ecNumber evidence="4">3.1.26.4</ecNumber>
    </recommendedName>
</protein>
<feature type="compositionally biased region" description="Basic and acidic residues" evidence="10">
    <location>
        <begin position="215"/>
        <end position="225"/>
    </location>
</feature>
<dbReference type="OrthoDB" id="407198at2759"/>
<sequence>MNKLDRTSDAASTESTSPTGTTSSAGSKRKRGTESKFYSVRVGHKPGIYLNWQECLAQIKGFKGATFKSFASLIDAEKFLDGDDPTQNPNSSTYQPKFYGVRNGRVPGVYTDWPSAQKQIIGWTKPKHKCFASRAEAEAYVKNTDANGNADTRTKPTARTEEPASSTHGSQVGAKEDNRASKKQKILDPGVNNLPIDGHIEPIDSSSEESLSAVDTDKDTVESKVDPQRVKIKPTQTKGGVLRIYTDGSSLGNGKYGASAGVGVYFGEDDARNVSEPLAGPRQTNQRAELTAILRAIEIAPLHREVRIFTDSNYAIACVTKWYINWRRNNWRTSLGKPVENQDLVEAILSKIEGREQVGVKTAFEWIKGHAAIEGNVQADMLAVNGARSLRT</sequence>
<evidence type="ECO:0000259" key="11">
    <source>
        <dbReference type="PROSITE" id="PS50879"/>
    </source>
</evidence>
<dbReference type="Pfam" id="PF01693">
    <property type="entry name" value="Cauli_VI"/>
    <property type="match status" value="2"/>
</dbReference>
<comment type="caution">
    <text evidence="12">The sequence shown here is derived from an EMBL/GenBank/DDBJ whole genome shotgun (WGS) entry which is preliminary data.</text>
</comment>
<dbReference type="SUPFAM" id="SSF53098">
    <property type="entry name" value="Ribonuclease H-like"/>
    <property type="match status" value="1"/>
</dbReference>
<dbReference type="GO" id="GO:0043137">
    <property type="term" value="P:DNA replication, removal of RNA primer"/>
    <property type="evidence" value="ECO:0007669"/>
    <property type="project" value="TreeGrafter"/>
</dbReference>
<dbReference type="Gene3D" id="3.40.970.10">
    <property type="entry name" value="Ribonuclease H1, N-terminal domain"/>
    <property type="match status" value="2"/>
</dbReference>
<keyword evidence="7" id="KW-0255">Endonuclease</keyword>
<comment type="similarity">
    <text evidence="3">Belongs to the RNase H family.</text>
</comment>
<dbReference type="AlphaFoldDB" id="A0A9P8I3I4"/>
<keyword evidence="5" id="KW-0540">Nuclease</keyword>
<dbReference type="SUPFAM" id="SSF55658">
    <property type="entry name" value="L9 N-domain-like"/>
    <property type="match status" value="2"/>
</dbReference>
<dbReference type="Pfam" id="PF00075">
    <property type="entry name" value="RNase_H"/>
    <property type="match status" value="1"/>
</dbReference>
<evidence type="ECO:0000256" key="5">
    <source>
        <dbReference type="ARBA" id="ARBA00022722"/>
    </source>
</evidence>
<comment type="catalytic activity">
    <reaction evidence="1">
        <text>Endonucleolytic cleavage to 5'-phosphomonoester.</text>
        <dbReference type="EC" id="3.1.26.4"/>
    </reaction>
</comment>
<evidence type="ECO:0000256" key="8">
    <source>
        <dbReference type="ARBA" id="ARBA00022801"/>
    </source>
</evidence>
<keyword evidence="13" id="KW-1185">Reference proteome</keyword>
<accession>A0A9P8I3I4</accession>
<feature type="compositionally biased region" description="Low complexity" evidence="10">
    <location>
        <begin position="10"/>
        <end position="26"/>
    </location>
</feature>
<dbReference type="InterPro" id="IPR009027">
    <property type="entry name" value="Ribosomal_bL9/RNase_H1_N"/>
</dbReference>
<reference evidence="12" key="1">
    <citation type="submission" date="2021-03" db="EMBL/GenBank/DDBJ databases">
        <title>Comparative genomics and phylogenomic investigation of the class Geoglossomycetes provide insights into ecological specialization and systematics.</title>
        <authorList>
            <person name="Melie T."/>
            <person name="Pirro S."/>
            <person name="Miller A.N."/>
            <person name="Quandt A."/>
        </authorList>
    </citation>
    <scope>NUCLEOTIDE SEQUENCE</scope>
    <source>
        <strain evidence="12">GBOQ0MN5Z8</strain>
    </source>
</reference>
<feature type="region of interest" description="Disordered" evidence="10">
    <location>
        <begin position="1"/>
        <end position="35"/>
    </location>
</feature>
<dbReference type="CDD" id="cd09280">
    <property type="entry name" value="RNase_HI_eukaryote_like"/>
    <property type="match status" value="1"/>
</dbReference>
<proteinExistence type="inferred from homology"/>
<keyword evidence="9" id="KW-0460">Magnesium</keyword>
<evidence type="ECO:0000256" key="4">
    <source>
        <dbReference type="ARBA" id="ARBA00012180"/>
    </source>
</evidence>
<dbReference type="InterPro" id="IPR011320">
    <property type="entry name" value="RNase_H1_N"/>
</dbReference>
<evidence type="ECO:0000256" key="1">
    <source>
        <dbReference type="ARBA" id="ARBA00000077"/>
    </source>
</evidence>
<dbReference type="InterPro" id="IPR050092">
    <property type="entry name" value="RNase_H"/>
</dbReference>
<dbReference type="GO" id="GO:0003676">
    <property type="term" value="F:nucleic acid binding"/>
    <property type="evidence" value="ECO:0007669"/>
    <property type="project" value="InterPro"/>
</dbReference>